<evidence type="ECO:0000256" key="4">
    <source>
        <dbReference type="ARBA" id="ARBA00022679"/>
    </source>
</evidence>
<evidence type="ECO:0000256" key="5">
    <source>
        <dbReference type="ARBA" id="ARBA00022777"/>
    </source>
</evidence>
<dbReference type="VEuPathDB" id="FungiDB:ASPGLDRAFT_82282"/>
<dbReference type="RefSeq" id="XP_022400989.1">
    <property type="nucleotide sequence ID" value="XM_022550160.1"/>
</dbReference>
<dbReference type="AlphaFoldDB" id="A0A1L9VK63"/>
<dbReference type="PANTHER" id="PTHR43047:SF72">
    <property type="entry name" value="OSMOSENSING HISTIDINE PROTEIN KINASE SLN1"/>
    <property type="match status" value="1"/>
</dbReference>
<organism evidence="10 11">
    <name type="scientific">Aspergillus glaucus CBS 516.65</name>
    <dbReference type="NCBI Taxonomy" id="1160497"/>
    <lineage>
        <taxon>Eukaryota</taxon>
        <taxon>Fungi</taxon>
        <taxon>Dikarya</taxon>
        <taxon>Ascomycota</taxon>
        <taxon>Pezizomycotina</taxon>
        <taxon>Eurotiomycetes</taxon>
        <taxon>Eurotiomycetidae</taxon>
        <taxon>Eurotiales</taxon>
        <taxon>Aspergillaceae</taxon>
        <taxon>Aspergillus</taxon>
        <taxon>Aspergillus subgen. Aspergillus</taxon>
    </lineage>
</organism>
<dbReference type="GO" id="GO:0000155">
    <property type="term" value="F:phosphorelay sensor kinase activity"/>
    <property type="evidence" value="ECO:0007669"/>
    <property type="project" value="InterPro"/>
</dbReference>
<dbReference type="CDD" id="cd17546">
    <property type="entry name" value="REC_hyHK_CKI1_RcsC-like"/>
    <property type="match status" value="1"/>
</dbReference>
<feature type="region of interest" description="Disordered" evidence="7">
    <location>
        <begin position="276"/>
        <end position="350"/>
    </location>
</feature>
<dbReference type="SMART" id="SM00388">
    <property type="entry name" value="HisKA"/>
    <property type="match status" value="1"/>
</dbReference>
<feature type="compositionally biased region" description="Low complexity" evidence="7">
    <location>
        <begin position="1056"/>
        <end position="1070"/>
    </location>
</feature>
<dbReference type="InterPro" id="IPR001789">
    <property type="entry name" value="Sig_transdc_resp-reg_receiver"/>
</dbReference>
<dbReference type="EMBL" id="KV878897">
    <property type="protein sequence ID" value="OJJ84291.1"/>
    <property type="molecule type" value="Genomic_DNA"/>
</dbReference>
<reference evidence="11" key="1">
    <citation type="journal article" date="2017" name="Genome Biol.">
        <title>Comparative genomics reveals high biological diversity and specific adaptations in the industrially and medically important fungal genus Aspergillus.</title>
        <authorList>
            <person name="de Vries R.P."/>
            <person name="Riley R."/>
            <person name="Wiebenga A."/>
            <person name="Aguilar-Osorio G."/>
            <person name="Amillis S."/>
            <person name="Uchima C.A."/>
            <person name="Anderluh G."/>
            <person name="Asadollahi M."/>
            <person name="Askin M."/>
            <person name="Barry K."/>
            <person name="Battaglia E."/>
            <person name="Bayram O."/>
            <person name="Benocci T."/>
            <person name="Braus-Stromeyer S.A."/>
            <person name="Caldana C."/>
            <person name="Canovas D."/>
            <person name="Cerqueira G.C."/>
            <person name="Chen F."/>
            <person name="Chen W."/>
            <person name="Choi C."/>
            <person name="Clum A."/>
            <person name="Dos Santos R.A."/>
            <person name="Damasio A.R."/>
            <person name="Diallinas G."/>
            <person name="Emri T."/>
            <person name="Fekete E."/>
            <person name="Flipphi M."/>
            <person name="Freyberg S."/>
            <person name="Gallo A."/>
            <person name="Gournas C."/>
            <person name="Habgood R."/>
            <person name="Hainaut M."/>
            <person name="Harispe M.L."/>
            <person name="Henrissat B."/>
            <person name="Hilden K.S."/>
            <person name="Hope R."/>
            <person name="Hossain A."/>
            <person name="Karabika E."/>
            <person name="Karaffa L."/>
            <person name="Karanyi Z."/>
            <person name="Krasevec N."/>
            <person name="Kuo A."/>
            <person name="Kusch H."/>
            <person name="LaButti K."/>
            <person name="Lagendijk E.L."/>
            <person name="Lapidus A."/>
            <person name="Levasseur A."/>
            <person name="Lindquist E."/>
            <person name="Lipzen A."/>
            <person name="Logrieco A.F."/>
            <person name="MacCabe A."/>
            <person name="Maekelae M.R."/>
            <person name="Malavazi I."/>
            <person name="Melin P."/>
            <person name="Meyer V."/>
            <person name="Mielnichuk N."/>
            <person name="Miskei M."/>
            <person name="Molnar A.P."/>
            <person name="Mule G."/>
            <person name="Ngan C.Y."/>
            <person name="Orejas M."/>
            <person name="Orosz E."/>
            <person name="Ouedraogo J.P."/>
            <person name="Overkamp K.M."/>
            <person name="Park H.-S."/>
            <person name="Perrone G."/>
            <person name="Piumi F."/>
            <person name="Punt P.J."/>
            <person name="Ram A.F."/>
            <person name="Ramon A."/>
            <person name="Rauscher S."/>
            <person name="Record E."/>
            <person name="Riano-Pachon D.M."/>
            <person name="Robert V."/>
            <person name="Roehrig J."/>
            <person name="Ruller R."/>
            <person name="Salamov A."/>
            <person name="Salih N.S."/>
            <person name="Samson R.A."/>
            <person name="Sandor E."/>
            <person name="Sanguinetti M."/>
            <person name="Schuetze T."/>
            <person name="Sepcic K."/>
            <person name="Shelest E."/>
            <person name="Sherlock G."/>
            <person name="Sophianopoulou V."/>
            <person name="Squina F.M."/>
            <person name="Sun H."/>
            <person name="Susca A."/>
            <person name="Todd R.B."/>
            <person name="Tsang A."/>
            <person name="Unkles S.E."/>
            <person name="van de Wiele N."/>
            <person name="van Rossen-Uffink D."/>
            <person name="Oliveira J.V."/>
            <person name="Vesth T.C."/>
            <person name="Visser J."/>
            <person name="Yu J.-H."/>
            <person name="Zhou M."/>
            <person name="Andersen M.R."/>
            <person name="Archer D.B."/>
            <person name="Baker S.E."/>
            <person name="Benoit I."/>
            <person name="Brakhage A.A."/>
            <person name="Braus G.H."/>
            <person name="Fischer R."/>
            <person name="Frisvad J.C."/>
            <person name="Goldman G.H."/>
            <person name="Houbraken J."/>
            <person name="Oakley B."/>
            <person name="Pocsi I."/>
            <person name="Scazzocchio C."/>
            <person name="Seiboth B."/>
            <person name="vanKuyk P.A."/>
            <person name="Wortman J."/>
            <person name="Dyer P.S."/>
            <person name="Grigoriev I.V."/>
        </authorList>
    </citation>
    <scope>NUCLEOTIDE SEQUENCE [LARGE SCALE GENOMIC DNA]</scope>
    <source>
        <strain evidence="11">CBS 516.65</strain>
    </source>
</reference>
<feature type="compositionally biased region" description="Low complexity" evidence="7">
    <location>
        <begin position="1081"/>
        <end position="1090"/>
    </location>
</feature>
<feature type="region of interest" description="Disordered" evidence="7">
    <location>
        <begin position="856"/>
        <end position="880"/>
    </location>
</feature>
<dbReference type="Proteomes" id="UP000184300">
    <property type="component" value="Unassembled WGS sequence"/>
</dbReference>
<evidence type="ECO:0000259" key="9">
    <source>
        <dbReference type="PROSITE" id="PS50110"/>
    </source>
</evidence>
<dbReference type="InterPro" id="IPR003661">
    <property type="entry name" value="HisK_dim/P_dom"/>
</dbReference>
<name>A0A1L9VK63_ASPGL</name>
<dbReference type="PRINTS" id="PR00344">
    <property type="entry name" value="BCTRLSENSOR"/>
</dbReference>
<dbReference type="SUPFAM" id="SSF55781">
    <property type="entry name" value="GAF domain-like"/>
    <property type="match status" value="1"/>
</dbReference>
<dbReference type="Pfam" id="PF02518">
    <property type="entry name" value="HATPase_c"/>
    <property type="match status" value="1"/>
</dbReference>
<evidence type="ECO:0000256" key="3">
    <source>
        <dbReference type="ARBA" id="ARBA00022553"/>
    </source>
</evidence>
<keyword evidence="5" id="KW-0418">Kinase</keyword>
<comment type="catalytic activity">
    <reaction evidence="1">
        <text>ATP + protein L-histidine = ADP + protein N-phospho-L-histidine.</text>
        <dbReference type="EC" id="2.7.13.3"/>
    </reaction>
</comment>
<evidence type="ECO:0000313" key="11">
    <source>
        <dbReference type="Proteomes" id="UP000184300"/>
    </source>
</evidence>
<feature type="compositionally biased region" description="Polar residues" evidence="7">
    <location>
        <begin position="379"/>
        <end position="399"/>
    </location>
</feature>
<dbReference type="Gene3D" id="3.40.50.2300">
    <property type="match status" value="1"/>
</dbReference>
<feature type="region of interest" description="Disordered" evidence="7">
    <location>
        <begin position="377"/>
        <end position="405"/>
    </location>
</feature>
<feature type="region of interest" description="Disordered" evidence="7">
    <location>
        <begin position="1050"/>
        <end position="1090"/>
    </location>
</feature>
<keyword evidence="4" id="KW-0808">Transferase</keyword>
<dbReference type="SMART" id="SM00448">
    <property type="entry name" value="REC"/>
    <property type="match status" value="1"/>
</dbReference>
<dbReference type="STRING" id="1160497.A0A1L9VK63"/>
<dbReference type="GeneID" id="34466420"/>
<feature type="compositionally biased region" description="Low complexity" evidence="7">
    <location>
        <begin position="289"/>
        <end position="307"/>
    </location>
</feature>
<dbReference type="OrthoDB" id="303614at2759"/>
<dbReference type="EC" id="2.7.13.3" evidence="2"/>
<dbReference type="Pfam" id="PF00072">
    <property type="entry name" value="Response_reg"/>
    <property type="match status" value="1"/>
</dbReference>
<dbReference type="Pfam" id="PF00512">
    <property type="entry name" value="HisKA"/>
    <property type="match status" value="1"/>
</dbReference>
<evidence type="ECO:0000256" key="2">
    <source>
        <dbReference type="ARBA" id="ARBA00012438"/>
    </source>
</evidence>
<feature type="modified residue" description="4-aspartylphosphate" evidence="6">
    <location>
        <position position="1186"/>
    </location>
</feature>
<dbReference type="Gene3D" id="3.30.565.10">
    <property type="entry name" value="Histidine kinase-like ATPase, C-terminal domain"/>
    <property type="match status" value="1"/>
</dbReference>
<dbReference type="InterPro" id="IPR011006">
    <property type="entry name" value="CheY-like_superfamily"/>
</dbReference>
<dbReference type="InterPro" id="IPR036890">
    <property type="entry name" value="HATPase_C_sf"/>
</dbReference>
<evidence type="ECO:0000256" key="1">
    <source>
        <dbReference type="ARBA" id="ARBA00000085"/>
    </source>
</evidence>
<dbReference type="InterPro" id="IPR005467">
    <property type="entry name" value="His_kinase_dom"/>
</dbReference>
<dbReference type="SUPFAM" id="SSF52172">
    <property type="entry name" value="CheY-like"/>
    <property type="match status" value="1"/>
</dbReference>
<feature type="domain" description="Histidine kinase" evidence="8">
    <location>
        <begin position="572"/>
        <end position="856"/>
    </location>
</feature>
<evidence type="ECO:0000256" key="7">
    <source>
        <dbReference type="SAM" id="MobiDB-lite"/>
    </source>
</evidence>
<protein>
    <recommendedName>
        <fullName evidence="2">histidine kinase</fullName>
        <ecNumber evidence="2">2.7.13.3</ecNumber>
    </recommendedName>
</protein>
<dbReference type="InterPro" id="IPR036097">
    <property type="entry name" value="HisK_dim/P_sf"/>
</dbReference>
<dbReference type="Gene3D" id="1.10.287.130">
    <property type="match status" value="1"/>
</dbReference>
<dbReference type="SUPFAM" id="SSF47384">
    <property type="entry name" value="Homodimeric domain of signal transducing histidine kinase"/>
    <property type="match status" value="1"/>
</dbReference>
<dbReference type="SMART" id="SM00387">
    <property type="entry name" value="HATPase_c"/>
    <property type="match status" value="1"/>
</dbReference>
<dbReference type="CDD" id="cd00082">
    <property type="entry name" value="HisKA"/>
    <property type="match status" value="1"/>
</dbReference>
<gene>
    <name evidence="10" type="ORF">ASPGLDRAFT_82282</name>
</gene>
<keyword evidence="11" id="KW-1185">Reference proteome</keyword>
<evidence type="ECO:0000259" key="8">
    <source>
        <dbReference type="PROSITE" id="PS50109"/>
    </source>
</evidence>
<dbReference type="PROSITE" id="PS50109">
    <property type="entry name" value="HIS_KIN"/>
    <property type="match status" value="1"/>
</dbReference>
<keyword evidence="3 6" id="KW-0597">Phosphoprotein</keyword>
<proteinExistence type="predicted"/>
<dbReference type="FunFam" id="1.10.287.130:FF:000023">
    <property type="entry name" value="Sensor histidine kinase/response regulator, putative"/>
    <property type="match status" value="1"/>
</dbReference>
<dbReference type="InterPro" id="IPR004358">
    <property type="entry name" value="Sig_transdc_His_kin-like_C"/>
</dbReference>
<evidence type="ECO:0000313" key="10">
    <source>
        <dbReference type="EMBL" id="OJJ84291.1"/>
    </source>
</evidence>
<dbReference type="PROSITE" id="PS50110">
    <property type="entry name" value="RESPONSE_REGULATORY"/>
    <property type="match status" value="1"/>
</dbReference>
<dbReference type="GO" id="GO:0005886">
    <property type="term" value="C:plasma membrane"/>
    <property type="evidence" value="ECO:0007669"/>
    <property type="project" value="TreeGrafter"/>
</dbReference>
<feature type="region of interest" description="Disordered" evidence="7">
    <location>
        <begin position="453"/>
        <end position="485"/>
    </location>
</feature>
<dbReference type="SUPFAM" id="SSF55874">
    <property type="entry name" value="ATPase domain of HSP90 chaperone/DNA topoisomerase II/histidine kinase"/>
    <property type="match status" value="1"/>
</dbReference>
<dbReference type="PANTHER" id="PTHR43047">
    <property type="entry name" value="TWO-COMPONENT HISTIDINE PROTEIN KINASE"/>
    <property type="match status" value="1"/>
</dbReference>
<feature type="compositionally biased region" description="Low complexity" evidence="7">
    <location>
        <begin position="315"/>
        <end position="331"/>
    </location>
</feature>
<dbReference type="GO" id="GO:0009927">
    <property type="term" value="F:histidine phosphotransfer kinase activity"/>
    <property type="evidence" value="ECO:0007669"/>
    <property type="project" value="TreeGrafter"/>
</dbReference>
<evidence type="ECO:0000256" key="6">
    <source>
        <dbReference type="PROSITE-ProRule" id="PRU00169"/>
    </source>
</evidence>
<sequence length="1266" mass="138776">MDPSPRSQNDHHIGRRVRELYRYFQPEPSPQPTLISSYFDSWAAGESSVSDNATVPAVSTASVSTPDPAASLCTGPPSGEGLVLGNSNRTLSSFAQLAAMRLGVQRALISVSDRDSQHILANSTQSPIDSGQTDGWSGLSTFNHTWSICKHGPVKATVALPPSTRNPPQYRYLVVDDMSKDDRYASLPFVQGEPGFRFYAGTPLTTETNINIGCFFVLDTQPRSGLTDAEKETLGSLGMIIMDYLKISRQAHEGRRATRLSRGLSCFVEGGRSLTEDVHPSYMGSPGYSNDNSSRLGDSLDSGGPPSRRSHSSDTRSISSESESKADSLPSEWGSSHRKGTPLDETQDTSWPFKRAANILRESLELGGDGGVILLEAGNNPTLDSESGSDSAGETSNPAPTLAISTLEDPFGPSMESKVTCPTMNLDRGFLLRLFRRYSKGRLWGFHRDGMLSSSDDDDADEPRLSRSRSQKSKTGDLPLPRSGKGKWKAMENKLLNQYFPNACQVLFVPQWNAGNSQWFSGCFCWTTVETRVFSPSVELSSVLGFGSSIMADYSRIQSLISDRQKGDFIGSISHELRSPLHGILAAAEFLQGTQLDEFQGSLLETVNACGRTLLDTMNQVLDFSKIVSLERTWRNIKRHKASPLEVRGMEKVHLDSYVSTDLAVLAEEVVEGVCLGHSYGQRATASAEQPVILPHNTARGRSHSQSQSDPSKRTDVEVMMDIVHNDWVYRTQPGALRRILMNILGNAMKYTDFGRVSVRLEVTEASSESRLRRGNAGDAEDLVTLTVSDTGRGISEEFMRARLYTPFAQEDSLAVGTGLGMSIVRSLVRALNGSLNTYSRPDEGTMVKVTLPLQRPQPEKEDEPESPAPQPSHKDALGQARRLRDSFAGRRVSILGVDSVTAAQHPVWSIIAHYVTEWYGLELVSWPPTTSTFVDLVLADEQMLAVEQDSGFTTRVPALLVLCNKSDYGTAKTKWTHLAHSVEMIPQPSGPHKLARLIRKSLDSIPDTTQRQMSIVLPNRTISQDTISSQGSAASLYVKRIDLTGVNLDFTSPPELTDSSSGGSTSSKSPESESEPPIPYTTTTGLLPLSSPYVEKDEQLPTEPHSPTTTVTELPHIEIEGEPDVEAEVQAKARVLVVDDNSINLKLMMTFMKKRDLLALDAAENGKIAVDAVERMQGYDLIFLDMSMPVMDGFEAARTIRSLEKEHRTWRRATIIALTGLSSPRDEADALTSGVDLFLTKPVSFKNVAGLVDEWEEKRRGIVET</sequence>
<accession>A0A1L9VK63</accession>
<dbReference type="InterPro" id="IPR003594">
    <property type="entry name" value="HATPase_dom"/>
</dbReference>
<feature type="domain" description="Response regulatory" evidence="9">
    <location>
        <begin position="1135"/>
        <end position="1257"/>
    </location>
</feature>